<dbReference type="Pfam" id="PF13715">
    <property type="entry name" value="CarbopepD_reg_2"/>
    <property type="match status" value="1"/>
</dbReference>
<name>A0ABR9W5Q5_9BACT</name>
<dbReference type="EMBL" id="JACYGY010000001">
    <property type="protein sequence ID" value="MBE9460792.1"/>
    <property type="molecule type" value="Genomic_DNA"/>
</dbReference>
<dbReference type="SUPFAM" id="SSF56935">
    <property type="entry name" value="Porins"/>
    <property type="match status" value="1"/>
</dbReference>
<dbReference type="Proteomes" id="UP000634134">
    <property type="component" value="Unassembled WGS sequence"/>
</dbReference>
<dbReference type="InterPro" id="IPR023996">
    <property type="entry name" value="TonB-dep_OMP_SusC/RagA"/>
</dbReference>
<keyword evidence="6 7" id="KW-0998">Cell outer membrane</keyword>
<reference evidence="10" key="1">
    <citation type="submission" date="2023-07" db="EMBL/GenBank/DDBJ databases">
        <title>Dyadobacter sp. nov 'subterranea' isolated from contaminted grondwater.</title>
        <authorList>
            <person name="Szabo I."/>
            <person name="Al-Omari J."/>
            <person name="Szerdahelyi S.G."/>
            <person name="Rado J."/>
        </authorList>
    </citation>
    <scope>NUCLEOTIDE SEQUENCE [LARGE SCALE GENOMIC DNA]</scope>
    <source>
        <strain evidence="10">UP-52</strain>
    </source>
</reference>
<keyword evidence="5 7" id="KW-0472">Membrane</keyword>
<dbReference type="InterPro" id="IPR023997">
    <property type="entry name" value="TonB-dep_OMP_SusC/RagA_CS"/>
</dbReference>
<evidence type="ECO:0000313" key="10">
    <source>
        <dbReference type="Proteomes" id="UP000634134"/>
    </source>
</evidence>
<evidence type="ECO:0000256" key="3">
    <source>
        <dbReference type="ARBA" id="ARBA00022452"/>
    </source>
</evidence>
<evidence type="ECO:0000256" key="6">
    <source>
        <dbReference type="ARBA" id="ARBA00023237"/>
    </source>
</evidence>
<dbReference type="InterPro" id="IPR012910">
    <property type="entry name" value="Plug_dom"/>
</dbReference>
<evidence type="ECO:0000313" key="9">
    <source>
        <dbReference type="EMBL" id="MBE9460792.1"/>
    </source>
</evidence>
<dbReference type="InterPro" id="IPR008969">
    <property type="entry name" value="CarboxyPept-like_regulatory"/>
</dbReference>
<comment type="caution">
    <text evidence="9">The sequence shown here is derived from an EMBL/GenBank/DDBJ whole genome shotgun (WGS) entry which is preliminary data.</text>
</comment>
<sequence>MKIFYRTSGFRPFFVFLLCTILCVVLTINPKQVAAANIEVRGVVKSKAGELLIGATIRVKGVQKGTVSNEKGEFVLPDINEGATLVVTMIGFLPTEFPAAKFVTIELNEDAVGLQDVVVTGFQQIDKSKFTGSAVTLKTDDVRIDGLPDVSRMLEGRAAGVSIQNVSGTFGAAPKIRIRGATSLNGDNKPLWVVDGVVLEDIVNISNDQLSSGDPTTLLGSAVAGLNPNDIETFDILKDAAAAALYGARAMNGVIVITTKKGKAGKPVISYSGNFSTQLKPSYKNFNIMNSAEQMSVLGELERKGYLNTNVLDNPDYGVYGKYYSLLNADANGNFGIANTPEAKKAFLLRYAGANTDWFDILFKNNFLQEHSLSVSFGTDKSQSYFSTSFLSDNGWTVVDKVKRYTLNFRNTYKLSDKLTLGFSTLSSVRQQRAPGSLTRQSNPVDGTYGRDFDINPFSYALNTSRTLTAFDENGNREFFRRNYAPFNILTELENNYIDLNLIDIRLQGDLAYKITPHISYDFVGALRYIHTGQEHQITENSNMANAYRAAGNSTIALKNKFLYRDPDDPDAYPVVVLPRGGFYNRNEDDMTFYNVRNNLRYNRVFAERHAINALVGQEIKFTNRQNSNNTGYGYQYDQGGVPFVDYRILKQTIESNFQYFGMTKSFDRFAAFYASLGYTLDDKYNFTAYARYDGSNRFGKSAIGRWLPTWTVAGSWNLDHEEFIKNLSWISYAKLRGSYGLTASTGPATNSAVLLKSIITNRPYTDEKESAIDLASLANLELTWEKLYSGNIGLDLGLLGNRFNITADVYLRNSFDLIDRIKTSGIGGQTYKIANYADMQSKGIDLSLEAVILKTQNFSWRSRFTAGYARTKITSVDNLPTIFDMVKAEGANIQGHPVRSLFSVDYRGLDPKTGVPTFLNEKGEVSKDVYLQDLNTSYLKYEGPVDPPLTGGLNNTFIYKNLTLNVFLTGQAGNKIRLNPLYKGTAGSRPAFSDLDATPRELNDRWEKPGDEKITNIPSIPDILENQYLAGIYPYTTYNYSSQRVASGDFVRLKSVSLAYRFPLTTIKRLGMSAASIQVSAINPWLIYSDKKLKGQDPEFFNTGGVAQPIQKQFTVAIKFTL</sequence>
<protein>
    <submittedName>
        <fullName evidence="9">SusC/RagA family TonB-linked outer membrane protein</fullName>
    </submittedName>
</protein>
<gene>
    <name evidence="9" type="ORF">IEE83_02755</name>
</gene>
<organism evidence="9 10">
    <name type="scientific">Dyadobacter subterraneus</name>
    <dbReference type="NCBI Taxonomy" id="2773304"/>
    <lineage>
        <taxon>Bacteria</taxon>
        <taxon>Pseudomonadati</taxon>
        <taxon>Bacteroidota</taxon>
        <taxon>Cytophagia</taxon>
        <taxon>Cytophagales</taxon>
        <taxon>Spirosomataceae</taxon>
        <taxon>Dyadobacter</taxon>
    </lineage>
</organism>
<dbReference type="NCBIfam" id="TIGR04056">
    <property type="entry name" value="OMP_RagA_SusC"/>
    <property type="match status" value="1"/>
</dbReference>
<keyword evidence="2 7" id="KW-0813">Transport</keyword>
<keyword evidence="3 7" id="KW-1134">Transmembrane beta strand</keyword>
<evidence type="ECO:0000256" key="1">
    <source>
        <dbReference type="ARBA" id="ARBA00004571"/>
    </source>
</evidence>
<comment type="subcellular location">
    <subcellularLocation>
        <location evidence="1 7">Cell outer membrane</location>
        <topology evidence="1 7">Multi-pass membrane protein</topology>
    </subcellularLocation>
</comment>
<dbReference type="Gene3D" id="2.170.130.10">
    <property type="entry name" value="TonB-dependent receptor, plug domain"/>
    <property type="match status" value="1"/>
</dbReference>
<evidence type="ECO:0000256" key="4">
    <source>
        <dbReference type="ARBA" id="ARBA00022692"/>
    </source>
</evidence>
<dbReference type="InterPro" id="IPR039426">
    <property type="entry name" value="TonB-dep_rcpt-like"/>
</dbReference>
<proteinExistence type="inferred from homology"/>
<evidence type="ECO:0000256" key="5">
    <source>
        <dbReference type="ARBA" id="ARBA00023136"/>
    </source>
</evidence>
<dbReference type="NCBIfam" id="TIGR04057">
    <property type="entry name" value="SusC_RagA_signa"/>
    <property type="match status" value="1"/>
</dbReference>
<evidence type="ECO:0000256" key="7">
    <source>
        <dbReference type="PROSITE-ProRule" id="PRU01360"/>
    </source>
</evidence>
<comment type="similarity">
    <text evidence="7">Belongs to the TonB-dependent receptor family.</text>
</comment>
<dbReference type="Pfam" id="PF07715">
    <property type="entry name" value="Plug"/>
    <property type="match status" value="1"/>
</dbReference>
<dbReference type="InterPro" id="IPR037066">
    <property type="entry name" value="Plug_dom_sf"/>
</dbReference>
<dbReference type="InterPro" id="IPR036942">
    <property type="entry name" value="Beta-barrel_TonB_sf"/>
</dbReference>
<keyword evidence="4 7" id="KW-0812">Transmembrane</keyword>
<evidence type="ECO:0000256" key="2">
    <source>
        <dbReference type="ARBA" id="ARBA00022448"/>
    </source>
</evidence>
<dbReference type="Gene3D" id="2.40.170.20">
    <property type="entry name" value="TonB-dependent receptor, beta-barrel domain"/>
    <property type="match status" value="1"/>
</dbReference>
<evidence type="ECO:0000259" key="8">
    <source>
        <dbReference type="Pfam" id="PF07715"/>
    </source>
</evidence>
<feature type="domain" description="TonB-dependent receptor plug" evidence="8">
    <location>
        <begin position="127"/>
        <end position="254"/>
    </location>
</feature>
<dbReference type="SUPFAM" id="SSF49464">
    <property type="entry name" value="Carboxypeptidase regulatory domain-like"/>
    <property type="match status" value="1"/>
</dbReference>
<accession>A0ABR9W5Q5</accession>
<dbReference type="PROSITE" id="PS52016">
    <property type="entry name" value="TONB_DEPENDENT_REC_3"/>
    <property type="match status" value="1"/>
</dbReference>
<keyword evidence="10" id="KW-1185">Reference proteome</keyword>